<comment type="caution">
    <text evidence="3">The sequence shown here is derived from an EMBL/GenBank/DDBJ whole genome shotgun (WGS) entry which is preliminary data.</text>
</comment>
<feature type="compositionally biased region" description="Basic and acidic residues" evidence="2">
    <location>
        <begin position="435"/>
        <end position="451"/>
    </location>
</feature>
<evidence type="ECO:0000313" key="4">
    <source>
        <dbReference type="Proteomes" id="UP001150942"/>
    </source>
</evidence>
<feature type="region of interest" description="Disordered" evidence="2">
    <location>
        <begin position="68"/>
        <end position="96"/>
    </location>
</feature>
<gene>
    <name evidence="3" type="ORF">N7449_010502</name>
</gene>
<evidence type="ECO:0000256" key="2">
    <source>
        <dbReference type="SAM" id="MobiDB-lite"/>
    </source>
</evidence>
<accession>A0A9W9M3C1</accession>
<proteinExistence type="predicted"/>
<name>A0A9W9M3C1_9EURO</name>
<feature type="region of interest" description="Disordered" evidence="2">
    <location>
        <begin position="394"/>
        <end position="464"/>
    </location>
</feature>
<feature type="compositionally biased region" description="Acidic residues" evidence="2">
    <location>
        <begin position="452"/>
        <end position="464"/>
    </location>
</feature>
<organism evidence="3 4">
    <name type="scientific">Penicillium cf. viridicatum</name>
    <dbReference type="NCBI Taxonomy" id="2972119"/>
    <lineage>
        <taxon>Eukaryota</taxon>
        <taxon>Fungi</taxon>
        <taxon>Dikarya</taxon>
        <taxon>Ascomycota</taxon>
        <taxon>Pezizomycotina</taxon>
        <taxon>Eurotiomycetes</taxon>
        <taxon>Eurotiomycetidae</taxon>
        <taxon>Eurotiales</taxon>
        <taxon>Aspergillaceae</taxon>
        <taxon>Penicillium</taxon>
    </lineage>
</organism>
<keyword evidence="1" id="KW-0175">Coiled coil</keyword>
<protein>
    <recommendedName>
        <fullName evidence="5">Autophagy-related protein Atg28</fullName>
    </recommendedName>
</protein>
<keyword evidence="4" id="KW-1185">Reference proteome</keyword>
<evidence type="ECO:0000256" key="1">
    <source>
        <dbReference type="SAM" id="Coils"/>
    </source>
</evidence>
<evidence type="ECO:0008006" key="5">
    <source>
        <dbReference type="Google" id="ProtNLM"/>
    </source>
</evidence>
<evidence type="ECO:0000313" key="3">
    <source>
        <dbReference type="EMBL" id="KAJ5187508.1"/>
    </source>
</evidence>
<dbReference type="EMBL" id="JAPQKQ010000007">
    <property type="protein sequence ID" value="KAJ5187508.1"/>
    <property type="molecule type" value="Genomic_DNA"/>
</dbReference>
<dbReference type="OrthoDB" id="5342758at2759"/>
<sequence>MSTLLQQSFRGKRLPPVPVGASTYHHDPLLYVERQTKHIQRNLQVLIDAQSEGLLSVLAGPHADDISTGTLTPTLSSNASRSQSPPTVPTRQPAPKKIGLRAAREGIFQSIYDLLKLREEEREILVSQTDERDNALHDIQGFLSRRTGLEDAITTIHGDEESRRSKQLEEEVRDLETDIHELEIRLYEMKAKHRHLVNEISDINNSVDAKLSSYTESLSLLDSDIRNYLRDPPIQPLSQNSGESTFHSLNPKRRTLDMAREHWNTEQIGLHSRQQKVDAEILALEEGGGVWKQAVSDVTGFEKRLQANMRHYVEMTTSTTESGGSTPPGYKNGLVRSILDDLERTTHRIESHLELAEDKDWKLLVCCIAAELEALREARGLVLPAFGLPLHEEDAPLNSTSPKDSPLIDPSLEESHEDSRAGQLENDDPEPPADLLKDADPHHSDARSDARSDEDDEPDPSWLT</sequence>
<feature type="compositionally biased region" description="Polar residues" evidence="2">
    <location>
        <begin position="68"/>
        <end position="85"/>
    </location>
</feature>
<dbReference type="AlphaFoldDB" id="A0A9W9M3C1"/>
<feature type="coiled-coil region" evidence="1">
    <location>
        <begin position="158"/>
        <end position="192"/>
    </location>
</feature>
<reference evidence="3" key="1">
    <citation type="submission" date="2022-11" db="EMBL/GenBank/DDBJ databases">
        <authorList>
            <person name="Petersen C."/>
        </authorList>
    </citation>
    <scope>NUCLEOTIDE SEQUENCE</scope>
    <source>
        <strain evidence="3">IBT 20477</strain>
    </source>
</reference>
<reference evidence="3" key="2">
    <citation type="journal article" date="2023" name="IMA Fungus">
        <title>Comparative genomic study of the Penicillium genus elucidates a diverse pangenome and 15 lateral gene transfer events.</title>
        <authorList>
            <person name="Petersen C."/>
            <person name="Sorensen T."/>
            <person name="Nielsen M.R."/>
            <person name="Sondergaard T.E."/>
            <person name="Sorensen J.L."/>
            <person name="Fitzpatrick D.A."/>
            <person name="Frisvad J.C."/>
            <person name="Nielsen K.L."/>
        </authorList>
    </citation>
    <scope>NUCLEOTIDE SEQUENCE</scope>
    <source>
        <strain evidence="3">IBT 20477</strain>
    </source>
</reference>
<dbReference type="Proteomes" id="UP001150942">
    <property type="component" value="Unassembled WGS sequence"/>
</dbReference>